<gene>
    <name evidence="1" type="ORF">ARD30_25320</name>
    <name evidence="2" type="ORF">SAMN05660750_00681</name>
</gene>
<protein>
    <submittedName>
        <fullName evidence="1">Uncharacterized protein</fullName>
    </submittedName>
</protein>
<dbReference type="RefSeq" id="WP_055730976.1">
    <property type="nucleotide sequence ID" value="NZ_FUYX01000002.1"/>
</dbReference>
<organism evidence="1 3">
    <name type="scientific">Bosea thiooxidans</name>
    <dbReference type="NCBI Taxonomy" id="53254"/>
    <lineage>
        <taxon>Bacteria</taxon>
        <taxon>Pseudomonadati</taxon>
        <taxon>Pseudomonadota</taxon>
        <taxon>Alphaproteobacteria</taxon>
        <taxon>Hyphomicrobiales</taxon>
        <taxon>Boseaceae</taxon>
        <taxon>Bosea</taxon>
    </lineage>
</organism>
<reference evidence="1 3" key="1">
    <citation type="submission" date="2015-10" db="EMBL/GenBank/DDBJ databases">
        <title>Draft genome of Bosea thiooxidans.</title>
        <authorList>
            <person name="Wang X."/>
        </authorList>
    </citation>
    <scope>NUCLEOTIDE SEQUENCE [LARGE SCALE GENOMIC DNA]</scope>
    <source>
        <strain evidence="1 3">CGMCC 9174</strain>
    </source>
</reference>
<evidence type="ECO:0000313" key="2">
    <source>
        <dbReference type="EMBL" id="SKB44134.1"/>
    </source>
</evidence>
<dbReference type="AlphaFoldDB" id="A0A0Q3HYR6"/>
<evidence type="ECO:0000313" key="3">
    <source>
        <dbReference type="Proteomes" id="UP000051562"/>
    </source>
</evidence>
<dbReference type="Proteomes" id="UP000051562">
    <property type="component" value="Unassembled WGS sequence"/>
</dbReference>
<sequence>MPDLTGYDLVLASTESALNSSIAYANFWKVTINCQLNPDVSAEQSPGLVGARISAPTLRLSGSDLASNQAAVSLLFTAGSLQYFDVIYYRTVSQNIAGWTIVFAANIGQGAIPDNTEIGQLPAEVQNALSNQRLSVGQLFLELSTVVWANVTITDADGKRVTDAIITSTLETALQSWARSIESAAQQWVLNYVVTSSGGPGNASGEVLADLVPTSYDFSVSKYNPPGTYDDLSTLNYLMMTEGRGAPTANSAGIFDFNWVAGPNTQQYQGAVAINGPLFDGAYVEPLLLPAIAAAVSATKPTSAGGSTGNPGVPTFTRTGPGQWSTSQSVDLYGNQHGGKGQKLEGLGLLQAVYQNITEKLDCTVTLDPASATYQVKVTYSAITTITVEFFGWDKTDSSFSGDYVLPWSFDVRLKASSNGSLVTESTEVQEGESSSKTWGNSFVGDIWATISEVFSSFLNTYQTQFQDKAASVSQSAFANVSDELESAMGDISAAIVFPAGNRFAYKDVCFDPQQNLVAYVTYLN</sequence>
<proteinExistence type="predicted"/>
<evidence type="ECO:0000313" key="4">
    <source>
        <dbReference type="Proteomes" id="UP000190130"/>
    </source>
</evidence>
<name>A0A0Q3HYR6_9HYPH</name>
<dbReference type="Proteomes" id="UP000190130">
    <property type="component" value="Unassembled WGS sequence"/>
</dbReference>
<dbReference type="EMBL" id="LMAR01000094">
    <property type="protein sequence ID" value="KQK27709.1"/>
    <property type="molecule type" value="Genomic_DNA"/>
</dbReference>
<keyword evidence="3" id="KW-1185">Reference proteome</keyword>
<evidence type="ECO:0000313" key="1">
    <source>
        <dbReference type="EMBL" id="KQK27709.1"/>
    </source>
</evidence>
<reference evidence="2 4" key="2">
    <citation type="submission" date="2017-02" db="EMBL/GenBank/DDBJ databases">
        <authorList>
            <person name="Peterson S.W."/>
        </authorList>
    </citation>
    <scope>NUCLEOTIDE SEQUENCE [LARGE SCALE GENOMIC DNA]</scope>
    <source>
        <strain evidence="2 4">DSM 9653</strain>
    </source>
</reference>
<accession>A0A0Q3HYR6</accession>
<dbReference type="EMBL" id="FUYX01000002">
    <property type="protein sequence ID" value="SKB44134.1"/>
    <property type="molecule type" value="Genomic_DNA"/>
</dbReference>